<dbReference type="PIRSF" id="PIRSF015626">
    <property type="entry name" value="FdhD"/>
    <property type="match status" value="1"/>
</dbReference>
<keyword evidence="1 3" id="KW-0963">Cytoplasm</keyword>
<evidence type="ECO:0000313" key="4">
    <source>
        <dbReference type="EMBL" id="MFD1531889.1"/>
    </source>
</evidence>
<evidence type="ECO:0000256" key="3">
    <source>
        <dbReference type="HAMAP-Rule" id="MF_00187"/>
    </source>
</evidence>
<keyword evidence="5" id="KW-1185">Reference proteome</keyword>
<keyword evidence="2 3" id="KW-0501">Molybdenum cofactor biosynthesis</keyword>
<organism evidence="4 5">
    <name type="scientific">Pseudonocardia aurantiaca</name>
    <dbReference type="NCBI Taxonomy" id="75290"/>
    <lineage>
        <taxon>Bacteria</taxon>
        <taxon>Bacillati</taxon>
        <taxon>Actinomycetota</taxon>
        <taxon>Actinomycetes</taxon>
        <taxon>Pseudonocardiales</taxon>
        <taxon>Pseudonocardiaceae</taxon>
        <taxon>Pseudonocardia</taxon>
    </lineage>
</organism>
<feature type="active site" description="Cysteine persulfide intermediate" evidence="3">
    <location>
        <position position="115"/>
    </location>
</feature>
<comment type="caution">
    <text evidence="3">Lacks conserved residue(s) required for the propagation of feature annotation.</text>
</comment>
<evidence type="ECO:0000256" key="2">
    <source>
        <dbReference type="ARBA" id="ARBA00023150"/>
    </source>
</evidence>
<dbReference type="InterPro" id="IPR016193">
    <property type="entry name" value="Cytidine_deaminase-like"/>
</dbReference>
<dbReference type="SUPFAM" id="SSF53927">
    <property type="entry name" value="Cytidine deaminase-like"/>
    <property type="match status" value="1"/>
</dbReference>
<proteinExistence type="inferred from homology"/>
<dbReference type="InterPro" id="IPR003786">
    <property type="entry name" value="FdhD"/>
</dbReference>
<evidence type="ECO:0000256" key="1">
    <source>
        <dbReference type="ARBA" id="ARBA00022490"/>
    </source>
</evidence>
<dbReference type="EMBL" id="JBHUCP010000016">
    <property type="protein sequence ID" value="MFD1531889.1"/>
    <property type="molecule type" value="Genomic_DNA"/>
</dbReference>
<dbReference type="Gene3D" id="3.10.20.10">
    <property type="match status" value="1"/>
</dbReference>
<gene>
    <name evidence="3 4" type="primary">fdhD</name>
    <name evidence="4" type="ORF">ACFSCY_20865</name>
</gene>
<dbReference type="NCBIfam" id="NF001943">
    <property type="entry name" value="PRK00724.1-2"/>
    <property type="match status" value="1"/>
</dbReference>
<dbReference type="Gene3D" id="3.40.140.10">
    <property type="entry name" value="Cytidine Deaminase, domain 2"/>
    <property type="match status" value="1"/>
</dbReference>
<comment type="similarity">
    <text evidence="3">Belongs to the FdhD family.</text>
</comment>
<protein>
    <recommendedName>
        <fullName evidence="3">Sulfur carrier protein FdhD</fullName>
    </recommendedName>
</protein>
<dbReference type="NCBIfam" id="TIGR00129">
    <property type="entry name" value="fdhD_narQ"/>
    <property type="match status" value="1"/>
</dbReference>
<evidence type="ECO:0000313" key="5">
    <source>
        <dbReference type="Proteomes" id="UP001597145"/>
    </source>
</evidence>
<reference evidence="5" key="1">
    <citation type="journal article" date="2019" name="Int. J. Syst. Evol. Microbiol.">
        <title>The Global Catalogue of Microorganisms (GCM) 10K type strain sequencing project: providing services to taxonomists for standard genome sequencing and annotation.</title>
        <authorList>
            <consortium name="The Broad Institute Genomics Platform"/>
            <consortium name="The Broad Institute Genome Sequencing Center for Infectious Disease"/>
            <person name="Wu L."/>
            <person name="Ma J."/>
        </authorList>
    </citation>
    <scope>NUCLEOTIDE SEQUENCE [LARGE SCALE GENOMIC DNA]</scope>
    <source>
        <strain evidence="5">JCM 12165</strain>
    </source>
</reference>
<accession>A0ABW4FN61</accession>
<dbReference type="Pfam" id="PF02634">
    <property type="entry name" value="FdhD-NarQ"/>
    <property type="match status" value="1"/>
</dbReference>
<comment type="caution">
    <text evidence="4">The sequence shown here is derived from an EMBL/GenBank/DDBJ whole genome shotgun (WGS) entry which is preliminary data.</text>
</comment>
<dbReference type="PANTHER" id="PTHR30592">
    <property type="entry name" value="FORMATE DEHYDROGENASE"/>
    <property type="match status" value="1"/>
</dbReference>
<sequence length="275" mass="29369">MGRLIARRPVLRLSPDGERTRPDQLAVEEPLEIRVRGRALAVTMRTPGHDVELAHGFLLTEGVIEGVADVRDARYCDSLDDEGRNTYNVLDVGLAEGVPEPETGVERNFYTTSSCGVCGKASLDAVRLRSKHSPAGDPVRVPVEVLAAMPDALRRRQQVFDRTGGLHAAGLFAADGTLLVVREDVGRHNAVDKVLGWALLQGRIPALGTVLVVSGRASFELVQKAVMAGVPMLAAVSAPSSLAADLADESGLTLAGFVRGGSMNVYTRSERIVTR</sequence>
<dbReference type="PANTHER" id="PTHR30592:SF1">
    <property type="entry name" value="SULFUR CARRIER PROTEIN FDHD"/>
    <property type="match status" value="1"/>
</dbReference>
<dbReference type="HAMAP" id="MF_00187">
    <property type="entry name" value="FdhD"/>
    <property type="match status" value="1"/>
</dbReference>
<dbReference type="RefSeq" id="WP_343974371.1">
    <property type="nucleotide sequence ID" value="NZ_BAAAJG010000007.1"/>
</dbReference>
<dbReference type="Proteomes" id="UP001597145">
    <property type="component" value="Unassembled WGS sequence"/>
</dbReference>
<comment type="subcellular location">
    <subcellularLocation>
        <location evidence="3">Cytoplasm</location>
    </subcellularLocation>
</comment>
<comment type="function">
    <text evidence="3">Required for formate dehydrogenase (FDH) activity. Acts as a sulfur carrier protein that transfers sulfur from IscS to the molybdenum cofactor prior to its insertion into FDH.</text>
</comment>
<name>A0ABW4FN61_9PSEU</name>